<dbReference type="InterPro" id="IPR036388">
    <property type="entry name" value="WH-like_DNA-bd_sf"/>
</dbReference>
<dbReference type="GO" id="GO:0003700">
    <property type="term" value="F:DNA-binding transcription factor activity"/>
    <property type="evidence" value="ECO:0007669"/>
    <property type="project" value="InterPro"/>
</dbReference>
<name>A0A0N5B3N1_STREA</name>
<dbReference type="Pfam" id="PF01022">
    <property type="entry name" value="HTH_5"/>
    <property type="match status" value="1"/>
</dbReference>
<organism evidence="4 5">
    <name type="scientific">Strongyloides papillosus</name>
    <name type="common">Intestinal threadworm</name>
    <dbReference type="NCBI Taxonomy" id="174720"/>
    <lineage>
        <taxon>Eukaryota</taxon>
        <taxon>Metazoa</taxon>
        <taxon>Ecdysozoa</taxon>
        <taxon>Nematoda</taxon>
        <taxon>Chromadorea</taxon>
        <taxon>Rhabditida</taxon>
        <taxon>Tylenchina</taxon>
        <taxon>Panagrolaimomorpha</taxon>
        <taxon>Strongyloidoidea</taxon>
        <taxon>Strongyloididae</taxon>
        <taxon>Strongyloides</taxon>
    </lineage>
</organism>
<evidence type="ECO:0000259" key="2">
    <source>
        <dbReference type="Pfam" id="PF01022"/>
    </source>
</evidence>
<feature type="region of interest" description="Disordered" evidence="1">
    <location>
        <begin position="30"/>
        <end position="62"/>
    </location>
</feature>
<evidence type="ECO:0000313" key="5">
    <source>
        <dbReference type="WBParaSite" id="SPAL_0000068400.1"/>
    </source>
</evidence>
<dbReference type="Gene3D" id="1.10.10.1450">
    <property type="match status" value="1"/>
</dbReference>
<sequence length="86" mass="9896">MMSKRDIRAIMLYEFKRDTNAAKTAQQIKETFGRSNEDLGNEERERPESVLDNDVPREAVEANPLTTVREFAKDLNVSKSTVSRHL</sequence>
<feature type="domain" description="Mos1 transposase HTH" evidence="3">
    <location>
        <begin position="4"/>
        <end position="34"/>
    </location>
</feature>
<dbReference type="STRING" id="174720.A0A0N5B3N1"/>
<keyword evidence="4" id="KW-1185">Reference proteome</keyword>
<evidence type="ECO:0000259" key="3">
    <source>
        <dbReference type="Pfam" id="PF17906"/>
    </source>
</evidence>
<proteinExistence type="predicted"/>
<evidence type="ECO:0000256" key="1">
    <source>
        <dbReference type="SAM" id="MobiDB-lite"/>
    </source>
</evidence>
<dbReference type="AlphaFoldDB" id="A0A0N5B3N1"/>
<dbReference type="Gene3D" id="1.10.10.10">
    <property type="entry name" value="Winged helix-like DNA-binding domain superfamily/Winged helix DNA-binding domain"/>
    <property type="match status" value="1"/>
</dbReference>
<dbReference type="Pfam" id="PF17906">
    <property type="entry name" value="HTH_48"/>
    <property type="match status" value="1"/>
</dbReference>
<dbReference type="InterPro" id="IPR041426">
    <property type="entry name" value="Mos1_HTH"/>
</dbReference>
<feature type="domain" description="HTH arsR-type" evidence="2">
    <location>
        <begin position="64"/>
        <end position="86"/>
    </location>
</feature>
<dbReference type="InterPro" id="IPR001845">
    <property type="entry name" value="HTH_ArsR_DNA-bd_dom"/>
</dbReference>
<dbReference type="Proteomes" id="UP000046392">
    <property type="component" value="Unplaced"/>
</dbReference>
<accession>A0A0N5B3N1</accession>
<protein>
    <submittedName>
        <fullName evidence="5">HTH_48 domain-containing protein</fullName>
    </submittedName>
</protein>
<feature type="compositionally biased region" description="Basic and acidic residues" evidence="1">
    <location>
        <begin position="31"/>
        <end position="60"/>
    </location>
</feature>
<reference evidence="5" key="1">
    <citation type="submission" date="2017-02" db="UniProtKB">
        <authorList>
            <consortium name="WormBaseParasite"/>
        </authorList>
    </citation>
    <scope>IDENTIFICATION</scope>
</reference>
<dbReference type="WBParaSite" id="SPAL_0000068400.1">
    <property type="protein sequence ID" value="SPAL_0000068400.1"/>
    <property type="gene ID" value="SPAL_0000068400"/>
</dbReference>
<evidence type="ECO:0000313" key="4">
    <source>
        <dbReference type="Proteomes" id="UP000046392"/>
    </source>
</evidence>